<dbReference type="SUPFAM" id="SSF161098">
    <property type="entry name" value="MetI-like"/>
    <property type="match status" value="1"/>
</dbReference>
<accession>A0A4P7GGP5</accession>
<feature type="transmembrane region" description="Helical" evidence="7">
    <location>
        <begin position="136"/>
        <end position="156"/>
    </location>
</feature>
<evidence type="ECO:0000259" key="8">
    <source>
        <dbReference type="PROSITE" id="PS50928"/>
    </source>
</evidence>
<feature type="transmembrane region" description="Helical" evidence="7">
    <location>
        <begin position="103"/>
        <end position="129"/>
    </location>
</feature>
<sequence length="307" mass="33332">MSAVDDGVPVRLTARQVTRQRRRAARRRTWADFRTHRSGMAGLAILGFFVFLAVAAPLIADPEGLKLSGATGGVLEPPSSEFWLGTDDKGRSVLTLLIWGARVSLLVGLLATVISMVIGTLVGLLSGYFGGRIGAVLFRLTEWFLVIPFLPLAIVMATVLGASLLTIVIVIGVTSWPGTALLIRSQTLSIRERAYLERARVLGAGRWHQIRRHILPNVMPMVFANTTLTVSIAILTETTLSFLGLGDPTRTSWGSMLDDAYSVGAITTGSWWYIIPPGVCVVLVVLSFTLVGQALEDVLDPRLKERR</sequence>
<dbReference type="CDD" id="cd06261">
    <property type="entry name" value="TM_PBP2"/>
    <property type="match status" value="1"/>
</dbReference>
<evidence type="ECO:0000256" key="2">
    <source>
        <dbReference type="ARBA" id="ARBA00022448"/>
    </source>
</evidence>
<evidence type="ECO:0000256" key="6">
    <source>
        <dbReference type="ARBA" id="ARBA00023136"/>
    </source>
</evidence>
<keyword evidence="2 7" id="KW-0813">Transport</keyword>
<feature type="transmembrane region" description="Helical" evidence="7">
    <location>
        <begin position="214"/>
        <end position="235"/>
    </location>
</feature>
<dbReference type="PANTHER" id="PTHR43386:SF1">
    <property type="entry name" value="D,D-DIPEPTIDE TRANSPORT SYSTEM PERMEASE PROTEIN DDPC-RELATED"/>
    <property type="match status" value="1"/>
</dbReference>
<evidence type="ECO:0000256" key="3">
    <source>
        <dbReference type="ARBA" id="ARBA00022475"/>
    </source>
</evidence>
<dbReference type="KEGG" id="noy:EXE57_00910"/>
<feature type="transmembrane region" description="Helical" evidence="7">
    <location>
        <begin position="271"/>
        <end position="295"/>
    </location>
</feature>
<feature type="transmembrane region" description="Helical" evidence="7">
    <location>
        <begin position="162"/>
        <end position="183"/>
    </location>
</feature>
<protein>
    <submittedName>
        <fullName evidence="9">ABC transporter permease</fullName>
    </submittedName>
</protein>
<dbReference type="InterPro" id="IPR025966">
    <property type="entry name" value="OppC_N"/>
</dbReference>
<dbReference type="InterPro" id="IPR000515">
    <property type="entry name" value="MetI-like"/>
</dbReference>
<dbReference type="Proteomes" id="UP000294894">
    <property type="component" value="Chromosome"/>
</dbReference>
<dbReference type="Pfam" id="PF00528">
    <property type="entry name" value="BPD_transp_1"/>
    <property type="match status" value="1"/>
</dbReference>
<dbReference type="Gene3D" id="1.10.3720.10">
    <property type="entry name" value="MetI-like"/>
    <property type="match status" value="1"/>
</dbReference>
<dbReference type="PROSITE" id="PS50928">
    <property type="entry name" value="ABC_TM1"/>
    <property type="match status" value="1"/>
</dbReference>
<dbReference type="Pfam" id="PF12911">
    <property type="entry name" value="OppC_N"/>
    <property type="match status" value="1"/>
</dbReference>
<keyword evidence="10" id="KW-1185">Reference proteome</keyword>
<evidence type="ECO:0000256" key="7">
    <source>
        <dbReference type="RuleBase" id="RU363032"/>
    </source>
</evidence>
<comment type="similarity">
    <text evidence="7">Belongs to the binding-protein-dependent transport system permease family.</text>
</comment>
<feature type="transmembrane region" description="Helical" evidence="7">
    <location>
        <begin position="40"/>
        <end position="60"/>
    </location>
</feature>
<proteinExistence type="inferred from homology"/>
<dbReference type="InterPro" id="IPR035906">
    <property type="entry name" value="MetI-like_sf"/>
</dbReference>
<evidence type="ECO:0000313" key="9">
    <source>
        <dbReference type="EMBL" id="QBR90986.1"/>
    </source>
</evidence>
<dbReference type="AlphaFoldDB" id="A0A4P7GGP5"/>
<dbReference type="GO" id="GO:0005886">
    <property type="term" value="C:plasma membrane"/>
    <property type="evidence" value="ECO:0007669"/>
    <property type="project" value="UniProtKB-SubCell"/>
</dbReference>
<dbReference type="InterPro" id="IPR050366">
    <property type="entry name" value="BP-dependent_transpt_permease"/>
</dbReference>
<evidence type="ECO:0000256" key="4">
    <source>
        <dbReference type="ARBA" id="ARBA00022692"/>
    </source>
</evidence>
<keyword evidence="5 7" id="KW-1133">Transmembrane helix</keyword>
<keyword evidence="3" id="KW-1003">Cell membrane</keyword>
<dbReference type="EMBL" id="CP038267">
    <property type="protein sequence ID" value="QBR90986.1"/>
    <property type="molecule type" value="Genomic_DNA"/>
</dbReference>
<comment type="subcellular location">
    <subcellularLocation>
        <location evidence="1 7">Cell membrane</location>
        <topology evidence="1 7">Multi-pass membrane protein</topology>
    </subcellularLocation>
</comment>
<dbReference type="PANTHER" id="PTHR43386">
    <property type="entry name" value="OLIGOPEPTIDE TRANSPORT SYSTEM PERMEASE PROTEIN APPC"/>
    <property type="match status" value="1"/>
</dbReference>
<dbReference type="RefSeq" id="WP_135073135.1">
    <property type="nucleotide sequence ID" value="NZ_CP038267.1"/>
</dbReference>
<feature type="domain" description="ABC transmembrane type-1" evidence="8">
    <location>
        <begin position="101"/>
        <end position="292"/>
    </location>
</feature>
<dbReference type="GO" id="GO:0055085">
    <property type="term" value="P:transmembrane transport"/>
    <property type="evidence" value="ECO:0007669"/>
    <property type="project" value="InterPro"/>
</dbReference>
<name>A0A4P7GGP5_9ACTN</name>
<gene>
    <name evidence="9" type="ORF">EXE57_00910</name>
</gene>
<evidence type="ECO:0000313" key="10">
    <source>
        <dbReference type="Proteomes" id="UP000294894"/>
    </source>
</evidence>
<dbReference type="OrthoDB" id="8906042at2"/>
<evidence type="ECO:0000256" key="5">
    <source>
        <dbReference type="ARBA" id="ARBA00022989"/>
    </source>
</evidence>
<keyword evidence="4 7" id="KW-0812">Transmembrane</keyword>
<organism evidence="9 10">
    <name type="scientific">Nocardioides euryhalodurans</name>
    <dbReference type="NCBI Taxonomy" id="2518370"/>
    <lineage>
        <taxon>Bacteria</taxon>
        <taxon>Bacillati</taxon>
        <taxon>Actinomycetota</taxon>
        <taxon>Actinomycetes</taxon>
        <taxon>Propionibacteriales</taxon>
        <taxon>Nocardioidaceae</taxon>
        <taxon>Nocardioides</taxon>
    </lineage>
</organism>
<keyword evidence="6 7" id="KW-0472">Membrane</keyword>
<reference evidence="9 10" key="1">
    <citation type="submission" date="2019-03" db="EMBL/GenBank/DDBJ databases">
        <title>Three New Species of Nocardioides, Nocardioides euryhalodurans sp. nov., Nocardioides seonyuensis sp. nov. and Nocardioides eburneoflavus sp. nov., Iolated from Soil.</title>
        <authorList>
            <person name="Roh S.G."/>
            <person name="Lee C."/>
            <person name="Kim M.-K."/>
            <person name="Kim S.B."/>
        </authorList>
    </citation>
    <scope>NUCLEOTIDE SEQUENCE [LARGE SCALE GENOMIC DNA]</scope>
    <source>
        <strain evidence="9 10">MMS17-SY117</strain>
    </source>
</reference>
<evidence type="ECO:0000256" key="1">
    <source>
        <dbReference type="ARBA" id="ARBA00004651"/>
    </source>
</evidence>